<proteinExistence type="predicted"/>
<name>A0ABQ0C4A0_9PROT</name>
<dbReference type="EMBL" id="BAAFGK010000001">
    <property type="protein sequence ID" value="GAB0055720.1"/>
    <property type="molecule type" value="Genomic_DNA"/>
</dbReference>
<keyword evidence="3" id="KW-1185">Reference proteome</keyword>
<reference evidence="2 3" key="1">
    <citation type="submission" date="2024-09" db="EMBL/GenBank/DDBJ databases">
        <title>Draft genome sequence of Candidatus Magnetaquicoccaceae bacterium FCR-1.</title>
        <authorList>
            <person name="Shimoshige H."/>
            <person name="Shimamura S."/>
            <person name="Taoka A."/>
            <person name="Kobayashi H."/>
            <person name="Maekawa T."/>
        </authorList>
    </citation>
    <scope>NUCLEOTIDE SEQUENCE [LARGE SCALE GENOMIC DNA]</scope>
    <source>
        <strain evidence="2 3">FCR-1</strain>
    </source>
</reference>
<evidence type="ECO:0000313" key="2">
    <source>
        <dbReference type="EMBL" id="GAB0055720.1"/>
    </source>
</evidence>
<comment type="caution">
    <text evidence="2">The sequence shown here is derived from an EMBL/GenBank/DDBJ whole genome shotgun (WGS) entry which is preliminary data.</text>
</comment>
<feature type="compositionally biased region" description="Polar residues" evidence="1">
    <location>
        <begin position="15"/>
        <end position="25"/>
    </location>
</feature>
<protein>
    <submittedName>
        <fullName evidence="2">Uncharacterized protein</fullName>
    </submittedName>
</protein>
<dbReference type="RefSeq" id="WP_420903434.1">
    <property type="nucleotide sequence ID" value="NZ_BAAFGK010000001.1"/>
</dbReference>
<organism evidence="2 3">
    <name type="scientific">Candidatus Magnetaquiglobus chichijimensis</name>
    <dbReference type="NCBI Taxonomy" id="3141448"/>
    <lineage>
        <taxon>Bacteria</taxon>
        <taxon>Pseudomonadati</taxon>
        <taxon>Pseudomonadota</taxon>
        <taxon>Magnetococcia</taxon>
        <taxon>Magnetococcales</taxon>
        <taxon>Candidatus Magnetaquicoccaceae</taxon>
        <taxon>Candidatus Magnetaquiglobus</taxon>
    </lineage>
</organism>
<evidence type="ECO:0000256" key="1">
    <source>
        <dbReference type="SAM" id="MobiDB-lite"/>
    </source>
</evidence>
<accession>A0ABQ0C4A0</accession>
<feature type="region of interest" description="Disordered" evidence="1">
    <location>
        <begin position="1"/>
        <end position="31"/>
    </location>
</feature>
<sequence>MTPSSDATPPIPQPDGTQSDATTARSVAPQDARRRRLLKGLIGVGTAVPMIFTLQRSGRAAFFGSNQACLNDMPDASTITEPCQTAADDKVRAIRSSFINRTAHSDPGDAPNYTLQPGTGTPATDDDDMCLVYYHPDSGWFPHGTSEGVGGTYGRSEVGGGYKVMTYSCWTSLHNTPGSTSDTGHP</sequence>
<evidence type="ECO:0000313" key="3">
    <source>
        <dbReference type="Proteomes" id="UP001628193"/>
    </source>
</evidence>
<gene>
    <name evidence="2" type="ORF">SIID45300_00015</name>
</gene>
<feature type="region of interest" description="Disordered" evidence="1">
    <location>
        <begin position="100"/>
        <end position="121"/>
    </location>
</feature>
<dbReference type="Proteomes" id="UP001628193">
    <property type="component" value="Unassembled WGS sequence"/>
</dbReference>